<protein>
    <recommendedName>
        <fullName evidence="5">Amidase domain-containing protein</fullName>
    </recommendedName>
</protein>
<dbReference type="GO" id="GO:0016787">
    <property type="term" value="F:hydrolase activity"/>
    <property type="evidence" value="ECO:0007669"/>
    <property type="project" value="UniProtKB-KW"/>
</dbReference>
<gene>
    <name evidence="6" type="ORF">HETSPECPRED_001140</name>
</gene>
<evidence type="ECO:0000259" key="5">
    <source>
        <dbReference type="Pfam" id="PF01425"/>
    </source>
</evidence>
<evidence type="ECO:0000256" key="1">
    <source>
        <dbReference type="ARBA" id="ARBA00009199"/>
    </source>
</evidence>
<dbReference type="Proteomes" id="UP000664521">
    <property type="component" value="Unassembled WGS sequence"/>
</dbReference>
<comment type="similarity">
    <text evidence="1">Belongs to the amidase family.</text>
</comment>
<keyword evidence="2" id="KW-0378">Hydrolase</keyword>
<feature type="active site" description="Charge relay system" evidence="3">
    <location>
        <position position="146"/>
    </location>
</feature>
<evidence type="ECO:0000256" key="4">
    <source>
        <dbReference type="PIRSR" id="PIRSR001221-2"/>
    </source>
</evidence>
<accession>A0A8H3J0X8</accession>
<dbReference type="InterPro" id="IPR023631">
    <property type="entry name" value="Amidase_dom"/>
</dbReference>
<dbReference type="OrthoDB" id="6428749at2759"/>
<dbReference type="SUPFAM" id="SSF75304">
    <property type="entry name" value="Amidase signature (AS) enzymes"/>
    <property type="match status" value="1"/>
</dbReference>
<comment type="caution">
    <text evidence="6">The sequence shown here is derived from an EMBL/GenBank/DDBJ whole genome shotgun (WGS) entry which is preliminary data.</text>
</comment>
<dbReference type="EMBL" id="CAJPDS010000116">
    <property type="protein sequence ID" value="CAF9938638.1"/>
    <property type="molecule type" value="Genomic_DNA"/>
</dbReference>
<dbReference type="AlphaFoldDB" id="A0A8H3J0X8"/>
<evidence type="ECO:0000256" key="3">
    <source>
        <dbReference type="PIRSR" id="PIRSR001221-1"/>
    </source>
</evidence>
<dbReference type="PANTHER" id="PTHR46072">
    <property type="entry name" value="AMIDASE-RELATED-RELATED"/>
    <property type="match status" value="1"/>
</dbReference>
<dbReference type="InterPro" id="IPR036928">
    <property type="entry name" value="AS_sf"/>
</dbReference>
<feature type="active site" description="Charge relay system" evidence="3">
    <location>
        <position position="221"/>
    </location>
</feature>
<sequence length="566" mass="62797">MEPLWRKTASRVQDYRAQGLRKVQPPLPEIPSNLPKSVTHVPHQLLSQREIAITDSSPEGLLSYLTAGKWSSEEVARAYLRRASLAQELVSTHFVWKTSTVKKLKVNCITELLPTQAISRAQELDRFIKENRRPMGPLHGLPISVKEQIGMKGLTCNAAFVAWADKVMDDDALILKILWKAGCIFYARTTEPQALMHLETSNNLYGITVNPFNRDLTPGGSSGGEGALQALRGSCLGIGSDIGGSIRSPAANNGLYGFRPTAHRLPMGGSSFASNGGSYIAAANGPLSTSLKGIELFMETVLAAKPWLTDPTLVALPWRKSEKLTDHLYGKKLKIAIMWSDNVVTPHPSVTRALTIMSSQLKNIDNVEIVDWNPYEHGLAWEIIAKLYYVDGGKETTDLIDRSGEPWRPLSNFIIKENPYVRERSLADVQGLVADRDNYRAQYASKWNATATGDTSNGELEGMVDVILCPVGPGPAPRLDCSKYWCYTSQWNLLDYPALVFPATKVDATVDSWPKDYEAMNEQDKFNHDMYEPVDDFDGMPVGLQLVGRPFDDEKVCVNLERLDED</sequence>
<dbReference type="PANTHER" id="PTHR46072:SF4">
    <property type="entry name" value="AMIDASE C550.07-RELATED"/>
    <property type="match status" value="1"/>
</dbReference>
<dbReference type="PIRSF" id="PIRSF001221">
    <property type="entry name" value="Amidase_fungi"/>
    <property type="match status" value="1"/>
</dbReference>
<feature type="binding site" evidence="4">
    <location>
        <position position="221"/>
    </location>
    <ligand>
        <name>substrate</name>
    </ligand>
</feature>
<name>A0A8H3J0X8_9LECA</name>
<reference evidence="6" key="1">
    <citation type="submission" date="2021-03" db="EMBL/GenBank/DDBJ databases">
        <authorList>
            <person name="Tagirdzhanova G."/>
        </authorList>
    </citation>
    <scope>NUCLEOTIDE SEQUENCE</scope>
</reference>
<feature type="binding site" evidence="4">
    <location>
        <position position="195"/>
    </location>
    <ligand>
        <name>substrate</name>
    </ligand>
</feature>
<organism evidence="6 7">
    <name type="scientific">Heterodermia speciosa</name>
    <dbReference type="NCBI Taxonomy" id="116794"/>
    <lineage>
        <taxon>Eukaryota</taxon>
        <taxon>Fungi</taxon>
        <taxon>Dikarya</taxon>
        <taxon>Ascomycota</taxon>
        <taxon>Pezizomycotina</taxon>
        <taxon>Lecanoromycetes</taxon>
        <taxon>OSLEUM clade</taxon>
        <taxon>Lecanoromycetidae</taxon>
        <taxon>Caliciales</taxon>
        <taxon>Physciaceae</taxon>
        <taxon>Heterodermia</taxon>
    </lineage>
</organism>
<dbReference type="Gene3D" id="3.90.1300.10">
    <property type="entry name" value="Amidase signature (AS) domain"/>
    <property type="match status" value="1"/>
</dbReference>
<feature type="active site" description="Acyl-ester intermediate" evidence="3">
    <location>
        <position position="245"/>
    </location>
</feature>
<dbReference type="Pfam" id="PF01425">
    <property type="entry name" value="Amidase"/>
    <property type="match status" value="1"/>
</dbReference>
<proteinExistence type="inferred from homology"/>
<feature type="binding site" evidence="4">
    <location>
        <begin position="242"/>
        <end position="245"/>
    </location>
    <ligand>
        <name>substrate</name>
    </ligand>
</feature>
<feature type="domain" description="Amidase" evidence="5">
    <location>
        <begin position="105"/>
        <end position="557"/>
    </location>
</feature>
<evidence type="ECO:0000313" key="7">
    <source>
        <dbReference type="Proteomes" id="UP000664521"/>
    </source>
</evidence>
<evidence type="ECO:0000256" key="2">
    <source>
        <dbReference type="ARBA" id="ARBA00022801"/>
    </source>
</evidence>
<keyword evidence="7" id="KW-1185">Reference proteome</keyword>
<evidence type="ECO:0000313" key="6">
    <source>
        <dbReference type="EMBL" id="CAF9938638.1"/>
    </source>
</evidence>